<dbReference type="EMBL" id="SEOQ01000181">
    <property type="protein sequence ID" value="TFY67799.1"/>
    <property type="molecule type" value="Genomic_DNA"/>
</dbReference>
<gene>
    <name evidence="2" type="ORF">EVG20_g3817</name>
</gene>
<name>A0A4Y9Z332_9AGAM</name>
<comment type="caution">
    <text evidence="2">The sequence shown here is derived from an EMBL/GenBank/DDBJ whole genome shotgun (WGS) entry which is preliminary data.</text>
</comment>
<evidence type="ECO:0000313" key="3">
    <source>
        <dbReference type="Proteomes" id="UP000298327"/>
    </source>
</evidence>
<accession>A0A4Y9Z332</accession>
<sequence>MSRSILPRNNAAANSNYIYQKYKARARYWATATSFYCCGSLWAIRRQGVPDWEQGNCLICSSLTPCNFALATSSRAYIQAYRAMDPPAPQHRSLSALARPPAPTR</sequence>
<keyword evidence="3" id="KW-1185">Reference proteome</keyword>
<organism evidence="2 3">
    <name type="scientific">Dentipellis fragilis</name>
    <dbReference type="NCBI Taxonomy" id="205917"/>
    <lineage>
        <taxon>Eukaryota</taxon>
        <taxon>Fungi</taxon>
        <taxon>Dikarya</taxon>
        <taxon>Basidiomycota</taxon>
        <taxon>Agaricomycotina</taxon>
        <taxon>Agaricomycetes</taxon>
        <taxon>Russulales</taxon>
        <taxon>Hericiaceae</taxon>
        <taxon>Dentipellis</taxon>
    </lineage>
</organism>
<dbReference type="AlphaFoldDB" id="A0A4Y9Z332"/>
<evidence type="ECO:0000256" key="1">
    <source>
        <dbReference type="SAM" id="MobiDB-lite"/>
    </source>
</evidence>
<protein>
    <submittedName>
        <fullName evidence="2">Uncharacterized protein</fullName>
    </submittedName>
</protein>
<dbReference type="Proteomes" id="UP000298327">
    <property type="component" value="Unassembled WGS sequence"/>
</dbReference>
<reference evidence="2 3" key="1">
    <citation type="submission" date="2019-02" db="EMBL/GenBank/DDBJ databases">
        <title>Genome sequencing of the rare red list fungi Dentipellis fragilis.</title>
        <authorList>
            <person name="Buettner E."/>
            <person name="Kellner H."/>
        </authorList>
    </citation>
    <scope>NUCLEOTIDE SEQUENCE [LARGE SCALE GENOMIC DNA]</scope>
    <source>
        <strain evidence="2 3">DSM 105465</strain>
    </source>
</reference>
<evidence type="ECO:0000313" key="2">
    <source>
        <dbReference type="EMBL" id="TFY67799.1"/>
    </source>
</evidence>
<feature type="region of interest" description="Disordered" evidence="1">
    <location>
        <begin position="86"/>
        <end position="105"/>
    </location>
</feature>
<proteinExistence type="predicted"/>